<gene>
    <name evidence="2" type="ORF">B0T20DRAFT_424610</name>
</gene>
<comment type="caution">
    <text evidence="2">The sequence shown here is derived from an EMBL/GenBank/DDBJ whole genome shotgun (WGS) entry which is preliminary data.</text>
</comment>
<name>A0AAE0U2S3_SORBR</name>
<keyword evidence="1" id="KW-0472">Membrane</keyword>
<sequence>MKASSWDFLACFFCLICSFCLIFWTTFLRSKTPFRCFFSNFFVCLTFLTMMGDWLGDVMSPVWSNWC</sequence>
<reference evidence="2" key="2">
    <citation type="submission" date="2023-07" db="EMBL/GenBank/DDBJ databases">
        <authorList>
            <consortium name="Lawrence Berkeley National Laboratory"/>
            <person name="Haridas S."/>
            <person name="Hensen N."/>
            <person name="Bonometti L."/>
            <person name="Westerberg I."/>
            <person name="Brannstrom I.O."/>
            <person name="Guillou S."/>
            <person name="Cros-Aarteil S."/>
            <person name="Calhoun S."/>
            <person name="Kuo A."/>
            <person name="Mondo S."/>
            <person name="Pangilinan J."/>
            <person name="Riley R."/>
            <person name="LaButti K."/>
            <person name="Andreopoulos B."/>
            <person name="Lipzen A."/>
            <person name="Chen C."/>
            <person name="Yanf M."/>
            <person name="Daum C."/>
            <person name="Ng V."/>
            <person name="Clum A."/>
            <person name="Steindorff A."/>
            <person name="Ohm R."/>
            <person name="Martin F."/>
            <person name="Silar P."/>
            <person name="Natvig D."/>
            <person name="Lalanne C."/>
            <person name="Gautier V."/>
            <person name="Ament-velasquez S.L."/>
            <person name="Kruys A."/>
            <person name="Hutchinson M.I."/>
            <person name="Powell A.J."/>
            <person name="Barry K."/>
            <person name="Miller A.N."/>
            <person name="Grigoriev I.V."/>
            <person name="Debuchy R."/>
            <person name="Gladieux P."/>
            <person name="Thoren M.H."/>
            <person name="Johannesson H."/>
        </authorList>
    </citation>
    <scope>NUCLEOTIDE SEQUENCE</scope>
    <source>
        <strain evidence="2">FGSC 1904</strain>
    </source>
</reference>
<evidence type="ECO:0000313" key="3">
    <source>
        <dbReference type="Proteomes" id="UP001281003"/>
    </source>
</evidence>
<keyword evidence="3" id="KW-1185">Reference proteome</keyword>
<keyword evidence="1" id="KW-0812">Transmembrane</keyword>
<reference evidence="2" key="1">
    <citation type="journal article" date="2023" name="Mol. Phylogenet. Evol.">
        <title>Genome-scale phylogeny and comparative genomics of the fungal order Sordariales.</title>
        <authorList>
            <person name="Hensen N."/>
            <person name="Bonometti L."/>
            <person name="Westerberg I."/>
            <person name="Brannstrom I.O."/>
            <person name="Guillou S."/>
            <person name="Cros-Aarteil S."/>
            <person name="Calhoun S."/>
            <person name="Haridas S."/>
            <person name="Kuo A."/>
            <person name="Mondo S."/>
            <person name="Pangilinan J."/>
            <person name="Riley R."/>
            <person name="LaButti K."/>
            <person name="Andreopoulos B."/>
            <person name="Lipzen A."/>
            <person name="Chen C."/>
            <person name="Yan M."/>
            <person name="Daum C."/>
            <person name="Ng V."/>
            <person name="Clum A."/>
            <person name="Steindorff A."/>
            <person name="Ohm R.A."/>
            <person name="Martin F."/>
            <person name="Silar P."/>
            <person name="Natvig D.O."/>
            <person name="Lalanne C."/>
            <person name="Gautier V."/>
            <person name="Ament-Velasquez S.L."/>
            <person name="Kruys A."/>
            <person name="Hutchinson M.I."/>
            <person name="Powell A.J."/>
            <person name="Barry K."/>
            <person name="Miller A.N."/>
            <person name="Grigoriev I.V."/>
            <person name="Debuchy R."/>
            <person name="Gladieux P."/>
            <person name="Hiltunen Thoren M."/>
            <person name="Johannesson H."/>
        </authorList>
    </citation>
    <scope>NUCLEOTIDE SEQUENCE</scope>
    <source>
        <strain evidence="2">FGSC 1904</strain>
    </source>
</reference>
<proteinExistence type="predicted"/>
<protein>
    <submittedName>
        <fullName evidence="2">Uncharacterized protein</fullName>
    </submittedName>
</protein>
<evidence type="ECO:0000313" key="2">
    <source>
        <dbReference type="EMBL" id="KAK3388868.1"/>
    </source>
</evidence>
<keyword evidence="1" id="KW-1133">Transmembrane helix</keyword>
<organism evidence="2 3">
    <name type="scientific">Sordaria brevicollis</name>
    <dbReference type="NCBI Taxonomy" id="83679"/>
    <lineage>
        <taxon>Eukaryota</taxon>
        <taxon>Fungi</taxon>
        <taxon>Dikarya</taxon>
        <taxon>Ascomycota</taxon>
        <taxon>Pezizomycotina</taxon>
        <taxon>Sordariomycetes</taxon>
        <taxon>Sordariomycetidae</taxon>
        <taxon>Sordariales</taxon>
        <taxon>Sordariaceae</taxon>
        <taxon>Sordaria</taxon>
    </lineage>
</organism>
<feature type="transmembrane region" description="Helical" evidence="1">
    <location>
        <begin position="37"/>
        <end position="56"/>
    </location>
</feature>
<dbReference type="AlphaFoldDB" id="A0AAE0U2S3"/>
<accession>A0AAE0U2S3</accession>
<dbReference type="EMBL" id="JAUTDP010000014">
    <property type="protein sequence ID" value="KAK3388868.1"/>
    <property type="molecule type" value="Genomic_DNA"/>
</dbReference>
<dbReference type="Proteomes" id="UP001281003">
    <property type="component" value="Unassembled WGS sequence"/>
</dbReference>
<feature type="transmembrane region" description="Helical" evidence="1">
    <location>
        <begin position="6"/>
        <end position="25"/>
    </location>
</feature>
<evidence type="ECO:0000256" key="1">
    <source>
        <dbReference type="SAM" id="Phobius"/>
    </source>
</evidence>